<evidence type="ECO:0000259" key="6">
    <source>
        <dbReference type="Pfam" id="PF02900"/>
    </source>
</evidence>
<keyword evidence="7" id="KW-0223">Dioxygenase</keyword>
<evidence type="ECO:0000313" key="7">
    <source>
        <dbReference type="EMBL" id="CAG4882646.1"/>
    </source>
</evidence>
<dbReference type="RefSeq" id="WP_220634701.1">
    <property type="nucleotide sequence ID" value="NZ_CAJQUM010000001.1"/>
</dbReference>
<comment type="caution">
    <text evidence="7">The sequence shown here is derived from an EMBL/GenBank/DDBJ whole genome shotgun (WGS) entry which is preliminary data.</text>
</comment>
<dbReference type="EMBL" id="CAJQUM010000001">
    <property type="protein sequence ID" value="CAG4882646.1"/>
    <property type="molecule type" value="Genomic_DNA"/>
</dbReference>
<reference evidence="7" key="1">
    <citation type="submission" date="2021-04" db="EMBL/GenBank/DDBJ databases">
        <authorList>
            <person name="Hornung B."/>
        </authorList>
    </citation>
    <scope>NUCLEOTIDE SEQUENCE</scope>
    <source>
        <strain evidence="7">G5G6</strain>
    </source>
</reference>
<dbReference type="PIRSF" id="PIRSF006157">
    <property type="entry name" value="Doxgns_DODA"/>
    <property type="match status" value="1"/>
</dbReference>
<proteinExistence type="inferred from homology"/>
<dbReference type="InterPro" id="IPR004183">
    <property type="entry name" value="Xdiol_dOase_suB"/>
</dbReference>
<evidence type="ECO:0000256" key="2">
    <source>
        <dbReference type="ARBA" id="ARBA00007581"/>
    </source>
</evidence>
<comment type="cofactor">
    <cofactor evidence="1">
        <name>Zn(2+)</name>
        <dbReference type="ChEBI" id="CHEBI:29105"/>
    </cofactor>
</comment>
<evidence type="ECO:0000256" key="4">
    <source>
        <dbReference type="ARBA" id="ARBA00022833"/>
    </source>
</evidence>
<dbReference type="Pfam" id="PF02900">
    <property type="entry name" value="LigB"/>
    <property type="match status" value="1"/>
</dbReference>
<dbReference type="CDD" id="cd07363">
    <property type="entry name" value="45_DOPA_Dioxygenase"/>
    <property type="match status" value="1"/>
</dbReference>
<dbReference type="SUPFAM" id="SSF53213">
    <property type="entry name" value="LigB-like"/>
    <property type="match status" value="1"/>
</dbReference>
<feature type="domain" description="Extradiol ring-cleavage dioxygenase class III enzyme subunit B" evidence="6">
    <location>
        <begin position="39"/>
        <end position="234"/>
    </location>
</feature>
<keyword evidence="3" id="KW-0479">Metal-binding</keyword>
<dbReference type="Gene3D" id="3.40.830.10">
    <property type="entry name" value="LigB-like"/>
    <property type="match status" value="1"/>
</dbReference>
<gene>
    <name evidence="7" type="primary">zupT</name>
    <name evidence="7" type="ORF">GTOL_10528</name>
</gene>
<dbReference type="GO" id="GO:0016702">
    <property type="term" value="F:oxidoreductase activity, acting on single donors with incorporation of molecular oxygen, incorporation of two atoms of oxygen"/>
    <property type="evidence" value="ECO:0007669"/>
    <property type="project" value="UniProtKB-ARBA"/>
</dbReference>
<keyword evidence="8" id="KW-1185">Reference proteome</keyword>
<accession>A0A916J2J1</accession>
<comment type="similarity">
    <text evidence="2">Belongs to the DODA-type extradiol aromatic ring-opening dioxygenase family.</text>
</comment>
<organism evidence="7 8">
    <name type="scientific">Georgfuchsia toluolica</name>
    <dbReference type="NCBI Taxonomy" id="424218"/>
    <lineage>
        <taxon>Bacteria</taxon>
        <taxon>Pseudomonadati</taxon>
        <taxon>Pseudomonadota</taxon>
        <taxon>Betaproteobacteria</taxon>
        <taxon>Nitrosomonadales</taxon>
        <taxon>Sterolibacteriaceae</taxon>
        <taxon>Georgfuchsia</taxon>
    </lineage>
</organism>
<dbReference type="GO" id="GO:0008270">
    <property type="term" value="F:zinc ion binding"/>
    <property type="evidence" value="ECO:0007669"/>
    <property type="project" value="InterPro"/>
</dbReference>
<dbReference type="PANTHER" id="PTHR30096:SF0">
    <property type="entry name" value="4,5-DOPA DIOXYGENASE EXTRADIOL-LIKE PROTEIN"/>
    <property type="match status" value="1"/>
</dbReference>
<evidence type="ECO:0000256" key="5">
    <source>
        <dbReference type="ARBA" id="ARBA00023002"/>
    </source>
</evidence>
<keyword evidence="5" id="KW-0560">Oxidoreductase</keyword>
<dbReference type="AlphaFoldDB" id="A0A916J2J1"/>
<dbReference type="Proteomes" id="UP000742786">
    <property type="component" value="Unassembled WGS sequence"/>
</dbReference>
<dbReference type="InterPro" id="IPR014436">
    <property type="entry name" value="Extradiol_dOase_DODA"/>
</dbReference>
<evidence type="ECO:0000313" key="8">
    <source>
        <dbReference type="Proteomes" id="UP000742786"/>
    </source>
</evidence>
<dbReference type="GO" id="GO:0008198">
    <property type="term" value="F:ferrous iron binding"/>
    <property type="evidence" value="ECO:0007669"/>
    <property type="project" value="InterPro"/>
</dbReference>
<sequence>MEKTANTLPALFIGHGSPMNTLEDNRYTRVWHALGRSLPRPRAILAISAHWYIGTTAVTAMARPKTIHDFGGFPQALFDFQYSAPGDPALAARIQALLAPLTVVADHDWGLDHGTWSILAHMFPQADIPVVQLAIDARQPAAFHHQLGQKLAALRDEGVLILGSGNLVHNLRTIRWGDDAPPYPWASRIEQRLKDCLANGDPQALIDYAALDQEAPLAIPTPEHYLPLLYVLGARRPDDRIYFPVEGIDLGSIGMLSVFLGQDYSS</sequence>
<protein>
    <submittedName>
        <fullName evidence="7">Dioxygenase</fullName>
    </submittedName>
</protein>
<dbReference type="PANTHER" id="PTHR30096">
    <property type="entry name" value="4,5-DOPA DIOXYGENASE EXTRADIOL-LIKE PROTEIN"/>
    <property type="match status" value="1"/>
</dbReference>
<name>A0A916J2J1_9PROT</name>
<evidence type="ECO:0000256" key="1">
    <source>
        <dbReference type="ARBA" id="ARBA00001947"/>
    </source>
</evidence>
<evidence type="ECO:0000256" key="3">
    <source>
        <dbReference type="ARBA" id="ARBA00022723"/>
    </source>
</evidence>
<keyword evidence="4" id="KW-0862">Zinc</keyword>
<dbReference type="NCBIfam" id="NF007914">
    <property type="entry name" value="PRK10628.1"/>
    <property type="match status" value="1"/>
</dbReference>